<comment type="caution">
    <text evidence="3">The sequence shown here is derived from an EMBL/GenBank/DDBJ whole genome shotgun (WGS) entry which is preliminary data.</text>
</comment>
<keyword evidence="2" id="KW-0812">Transmembrane</keyword>
<reference evidence="3" key="1">
    <citation type="submission" date="2023-10" db="EMBL/GenBank/DDBJ databases">
        <authorList>
            <person name="Chen Y."/>
            <person name="Shah S."/>
            <person name="Dougan E. K."/>
            <person name="Thang M."/>
            <person name="Chan C."/>
        </authorList>
    </citation>
    <scope>NUCLEOTIDE SEQUENCE [LARGE SCALE GENOMIC DNA]</scope>
</reference>
<gene>
    <name evidence="3" type="ORF">PCOR1329_LOCUS68444</name>
</gene>
<dbReference type="EMBL" id="CAUYUJ010018932">
    <property type="protein sequence ID" value="CAK0887362.1"/>
    <property type="molecule type" value="Genomic_DNA"/>
</dbReference>
<feature type="transmembrane region" description="Helical" evidence="2">
    <location>
        <begin position="60"/>
        <end position="83"/>
    </location>
</feature>
<evidence type="ECO:0000313" key="4">
    <source>
        <dbReference type="Proteomes" id="UP001189429"/>
    </source>
</evidence>
<feature type="compositionally biased region" description="Basic and acidic residues" evidence="1">
    <location>
        <begin position="41"/>
        <end position="53"/>
    </location>
</feature>
<proteinExistence type="predicted"/>
<accession>A0ABN9WLA0</accession>
<organism evidence="3 4">
    <name type="scientific">Prorocentrum cordatum</name>
    <dbReference type="NCBI Taxonomy" id="2364126"/>
    <lineage>
        <taxon>Eukaryota</taxon>
        <taxon>Sar</taxon>
        <taxon>Alveolata</taxon>
        <taxon>Dinophyceae</taxon>
        <taxon>Prorocentrales</taxon>
        <taxon>Prorocentraceae</taxon>
        <taxon>Prorocentrum</taxon>
    </lineage>
</organism>
<name>A0ABN9WLA0_9DINO</name>
<protein>
    <submittedName>
        <fullName evidence="3">Uncharacterized protein</fullName>
    </submittedName>
</protein>
<feature type="region of interest" description="Disordered" evidence="1">
    <location>
        <begin position="1"/>
        <end position="56"/>
    </location>
</feature>
<keyword evidence="2" id="KW-1133">Transmembrane helix</keyword>
<keyword evidence="2" id="KW-0472">Membrane</keyword>
<evidence type="ECO:0000256" key="1">
    <source>
        <dbReference type="SAM" id="MobiDB-lite"/>
    </source>
</evidence>
<evidence type="ECO:0000256" key="2">
    <source>
        <dbReference type="SAM" id="Phobius"/>
    </source>
</evidence>
<dbReference type="Proteomes" id="UP001189429">
    <property type="component" value="Unassembled WGS sequence"/>
</dbReference>
<keyword evidence="4" id="KW-1185">Reference proteome</keyword>
<evidence type="ECO:0000313" key="3">
    <source>
        <dbReference type="EMBL" id="CAK0887362.1"/>
    </source>
</evidence>
<feature type="compositionally biased region" description="Low complexity" evidence="1">
    <location>
        <begin position="9"/>
        <end position="39"/>
    </location>
</feature>
<sequence length="135" mass="14389">MALDDRPFAAAAASGGSETPSEPKAAGSPPARAASPAPATEKNKDPKQASRPERTRRHTLAIVVAAIVAAVVGVAGGGCYYLYPSWTKRTLRTIGRSAHVFFNQWTPPREGELTKSTWDDATAGKTVFVKFHAPW</sequence>